<dbReference type="AlphaFoldDB" id="M5C517"/>
<evidence type="ECO:0000313" key="6">
    <source>
        <dbReference type="EMBL" id="CCO34125.1"/>
    </source>
</evidence>
<proteinExistence type="predicted"/>
<feature type="compositionally biased region" description="Polar residues" evidence="4">
    <location>
        <begin position="1"/>
        <end position="10"/>
    </location>
</feature>
<evidence type="ECO:0000259" key="5">
    <source>
        <dbReference type="PROSITE" id="PS50837"/>
    </source>
</evidence>
<dbReference type="Pfam" id="PF00400">
    <property type="entry name" value="WD40"/>
    <property type="match status" value="8"/>
</dbReference>
<dbReference type="PROSITE" id="PS50837">
    <property type="entry name" value="NACHT"/>
    <property type="match status" value="1"/>
</dbReference>
<name>M5C517_THACB</name>
<dbReference type="InterPro" id="IPR020472">
    <property type="entry name" value="WD40_PAC1"/>
</dbReference>
<dbReference type="HOGENOM" id="CLU_345187_0_0_1"/>
<evidence type="ECO:0000256" key="2">
    <source>
        <dbReference type="ARBA" id="ARBA00022737"/>
    </source>
</evidence>
<dbReference type="PROSITE" id="PS00678">
    <property type="entry name" value="WD_REPEATS_1"/>
    <property type="match status" value="5"/>
</dbReference>
<organism evidence="6 7">
    <name type="scientific">Thanatephorus cucumeris (strain AG1-IB / isolate 7/3/14)</name>
    <name type="common">Lettuce bottom rot fungus</name>
    <name type="synonym">Rhizoctonia solani</name>
    <dbReference type="NCBI Taxonomy" id="1108050"/>
    <lineage>
        <taxon>Eukaryota</taxon>
        <taxon>Fungi</taxon>
        <taxon>Dikarya</taxon>
        <taxon>Basidiomycota</taxon>
        <taxon>Agaricomycotina</taxon>
        <taxon>Agaricomycetes</taxon>
        <taxon>Cantharellales</taxon>
        <taxon>Ceratobasidiaceae</taxon>
        <taxon>Rhizoctonia</taxon>
        <taxon>Rhizoctonia solani AG-1</taxon>
    </lineage>
</organism>
<dbReference type="InterPro" id="IPR007111">
    <property type="entry name" value="NACHT_NTPase"/>
</dbReference>
<dbReference type="PRINTS" id="PR00320">
    <property type="entry name" value="GPROTEINBRPT"/>
</dbReference>
<dbReference type="Gene3D" id="3.40.50.300">
    <property type="entry name" value="P-loop containing nucleotide triphosphate hydrolases"/>
    <property type="match status" value="1"/>
</dbReference>
<comment type="caution">
    <text evidence="6">The sequence shown here is derived from an EMBL/GenBank/DDBJ whole genome shotgun (WGS) entry which is preliminary data.</text>
</comment>
<dbReference type="SMART" id="SM00320">
    <property type="entry name" value="WD40"/>
    <property type="match status" value="9"/>
</dbReference>
<dbReference type="InterPro" id="IPR056884">
    <property type="entry name" value="NPHP3-like_N"/>
</dbReference>
<keyword evidence="2" id="KW-0677">Repeat</keyword>
<sequence length="819" mass="89567">MLASYNSAESDTIKRRSCTPGTRQPQIDMLLEWARTPDSGKTCWMNGMAGTGKTTIAYTICSLLERDCQLSASFFCSRTIPECRLVKYIIPTIAYQLARFSLPFRCALGKALEQDPDAHTRALSAQYQKLIAEPLTEVQKSLPADLIVVIDALDECEGEDNVSQIMDQLLSTTDTIPIRFLVSSRPEKQIAQRMAGRLSEYDDTRLVLHDLDRSTVRTDIEAYMRAELKNVPLCDTQWPLIVDCCGELFIYASTVCRYVQNAHENRSLNEAVVVVTSSGSGPETENMIDDLYSTVLDAANNSTEMNNTDKQRMNEVLQTVLALIATWEVSNYEVGLMSLTADGTRLAAPGRGSIEVYDTATGGGAHVASGSGDRTIRVYDAHTGHTVLGPLHGHNYPVNSVIFSPDCTRLFSCSDDGTVRIWNVQYLGVSAASSMAQVGISSIRYSHSGARVVSGSYDGSIHVWDVRTSEMMLGPLRDHEGAIQCLDYSPDDQYIASGLHNNTLQIWDTSTGKVAHRPMQRHSDLVVCVRFSADGSSVVSCSYDGTVRLWDVNTGEQTKQLFNEESAITSVCISPEGHWVAFGSQGGKIRVLDVHTGNTQVGPIDAHTYCVNSVEFSPNGKRLASGSSDESVRIWDTLTGKQLAVCGDHGGSHSGPIKCVAFSPSGLYIASCSIDRTVRIWDGQSGKLVLGPLTGHTATISGVHFSPDGSHIVSCSHDATIRFWDMSSVTTSLQGYRTTSTGEEVAHSSNNDIASVLWSLDDEGWVIDSYHRRLVWVPPDLRTSLALPPTSSIIADQGYYRLETDGCMIGDNWMECYEP</sequence>
<dbReference type="SUPFAM" id="SSF52540">
    <property type="entry name" value="P-loop containing nucleoside triphosphate hydrolases"/>
    <property type="match status" value="1"/>
</dbReference>
<dbReference type="PROSITE" id="PS50082">
    <property type="entry name" value="WD_REPEATS_2"/>
    <property type="match status" value="7"/>
</dbReference>
<accession>M5C517</accession>
<dbReference type="SUPFAM" id="SSF50998">
    <property type="entry name" value="Quinoprotein alcohol dehydrogenase-like"/>
    <property type="match status" value="1"/>
</dbReference>
<feature type="repeat" description="WD" evidence="3">
    <location>
        <begin position="693"/>
        <end position="734"/>
    </location>
</feature>
<keyword evidence="1 3" id="KW-0853">WD repeat</keyword>
<feature type="region of interest" description="Disordered" evidence="4">
    <location>
        <begin position="1"/>
        <end position="22"/>
    </location>
</feature>
<dbReference type="InterPro" id="IPR001680">
    <property type="entry name" value="WD40_rpt"/>
</dbReference>
<feature type="repeat" description="WD" evidence="3">
    <location>
        <begin position="440"/>
        <end position="474"/>
    </location>
</feature>
<dbReference type="Gene3D" id="2.130.10.10">
    <property type="entry name" value="YVTN repeat-like/Quinoprotein amine dehydrogenase"/>
    <property type="match status" value="4"/>
</dbReference>
<dbReference type="PROSITE" id="PS50294">
    <property type="entry name" value="WD_REPEATS_REGION"/>
    <property type="match status" value="7"/>
</dbReference>
<feature type="repeat" description="WD" evidence="3">
    <location>
        <begin position="519"/>
        <end position="560"/>
    </location>
</feature>
<dbReference type="EMBL" id="CAOJ01012640">
    <property type="protein sequence ID" value="CCO34125.1"/>
    <property type="molecule type" value="Genomic_DNA"/>
</dbReference>
<dbReference type="InterPro" id="IPR036322">
    <property type="entry name" value="WD40_repeat_dom_sf"/>
</dbReference>
<evidence type="ECO:0000313" key="7">
    <source>
        <dbReference type="Proteomes" id="UP000012065"/>
    </source>
</evidence>
<dbReference type="Pfam" id="PF24883">
    <property type="entry name" value="NPHP3_N"/>
    <property type="match status" value="1"/>
</dbReference>
<feature type="repeat" description="WD" evidence="3">
    <location>
        <begin position="391"/>
        <end position="425"/>
    </location>
</feature>
<feature type="repeat" description="WD" evidence="3">
    <location>
        <begin position="604"/>
        <end position="645"/>
    </location>
</feature>
<dbReference type="InterPro" id="IPR027417">
    <property type="entry name" value="P-loop_NTPase"/>
</dbReference>
<dbReference type="PANTHER" id="PTHR45333:SF1">
    <property type="entry name" value="CHROMOSOME UNDETERMINED SCAFFOLD_625, WHOLE GENOME SHOTGUN SEQUENCE"/>
    <property type="match status" value="1"/>
</dbReference>
<dbReference type="SUPFAM" id="SSF50978">
    <property type="entry name" value="WD40 repeat-like"/>
    <property type="match status" value="1"/>
</dbReference>
<dbReference type="InterPro" id="IPR019775">
    <property type="entry name" value="WD40_repeat_CS"/>
</dbReference>
<dbReference type="InterPro" id="IPR015943">
    <property type="entry name" value="WD40/YVTN_repeat-like_dom_sf"/>
</dbReference>
<dbReference type="InterPro" id="IPR011047">
    <property type="entry name" value="Quinoprotein_ADH-like_sf"/>
</dbReference>
<evidence type="ECO:0000256" key="4">
    <source>
        <dbReference type="SAM" id="MobiDB-lite"/>
    </source>
</evidence>
<evidence type="ECO:0000256" key="3">
    <source>
        <dbReference type="PROSITE-ProRule" id="PRU00221"/>
    </source>
</evidence>
<feature type="repeat" description="WD" evidence="3">
    <location>
        <begin position="650"/>
        <end position="691"/>
    </location>
</feature>
<protein>
    <submittedName>
        <fullName evidence="6">Vegetative incompatibility protein HET-E-1</fullName>
    </submittedName>
</protein>
<dbReference type="CDD" id="cd00200">
    <property type="entry name" value="WD40"/>
    <property type="match status" value="1"/>
</dbReference>
<gene>
    <name evidence="6" type="ORF">BN14_08217</name>
</gene>
<dbReference type="PANTHER" id="PTHR45333">
    <property type="entry name" value="MEMBRANE PROTEIN-RELATED"/>
    <property type="match status" value="1"/>
</dbReference>
<feature type="domain" description="NACHT" evidence="5">
    <location>
        <begin position="41"/>
        <end position="186"/>
    </location>
</feature>
<dbReference type="Proteomes" id="UP000012065">
    <property type="component" value="Unassembled WGS sequence"/>
</dbReference>
<reference evidence="6 7" key="1">
    <citation type="journal article" date="2013" name="J. Biotechnol.">
        <title>Establishment and interpretation of the genome sequence of the phytopathogenic fungus Rhizoctonia solani AG1-IB isolate 7/3/14.</title>
        <authorList>
            <person name="Wibberg D.W."/>
            <person name="Jelonek L.J."/>
            <person name="Rupp O.R."/>
            <person name="Hennig M.H."/>
            <person name="Eikmeyer F.E."/>
            <person name="Goesmann A.G."/>
            <person name="Hartmann A.H."/>
            <person name="Borriss R.B."/>
            <person name="Grosch R.G."/>
            <person name="Puehler A.P."/>
            <person name="Schlueter A.S."/>
        </authorList>
    </citation>
    <scope>NUCLEOTIDE SEQUENCE [LARGE SCALE GENOMIC DNA]</scope>
    <source>
        <strain evidence="7">AG1-IB / isolate 7/3/14</strain>
    </source>
</reference>
<feature type="repeat" description="WD" evidence="3">
    <location>
        <begin position="476"/>
        <end position="517"/>
    </location>
</feature>
<evidence type="ECO:0000256" key="1">
    <source>
        <dbReference type="ARBA" id="ARBA00022574"/>
    </source>
</evidence>